<evidence type="ECO:0000259" key="4">
    <source>
        <dbReference type="Pfam" id="PF12688"/>
    </source>
</evidence>
<evidence type="ECO:0000259" key="5">
    <source>
        <dbReference type="Pfam" id="PF13435"/>
    </source>
</evidence>
<dbReference type="RefSeq" id="WP_073615363.1">
    <property type="nucleotide sequence ID" value="NZ_FRFE01000024.1"/>
</dbReference>
<protein>
    <submittedName>
        <fullName evidence="6">Tetratricopeptide repeat-containing protein</fullName>
    </submittedName>
</protein>
<dbReference type="SUPFAM" id="SSF48371">
    <property type="entry name" value="ARM repeat"/>
    <property type="match status" value="1"/>
</dbReference>
<keyword evidence="1" id="KW-0732">Signal</keyword>
<feature type="transmembrane region" description="Helical" evidence="3">
    <location>
        <begin position="20"/>
        <end position="38"/>
    </location>
</feature>
<sequence>MSRQSPRTGEGGGEVRLLELVALTAFIALLVSPFIYLMRPERHAKRLDSPPLQFVGSQKCGTCHQQALGKWQGSYHDLAMAEANAQTVLGDFADVVYRDPYSGVESRFFQKEEKYYVETEGPDGKPGIFAITHTFGAYPLQQYLVPFPGGRLQCLNIAWNSKDKQWYRLPPYEVKGPDDWLHWTRAGQTWNSMCAECHSTQLEKRFNITTNSYDTRWFEINVGCEACHGAGSRHVAWAEKPELARDSLGNFGLQVQTAGTNNVQQVAVCAPCHSRRFQLGDNNHTPGELLDTMVPSLIEDGLYYPDGQILDEVYVYGSFVQSKMYQHGVRCSDCHDVHSLKRYLDGNDLCLQCHKASDYDTPTHHFHKREHEGKPSQGYLCVKCHMPGRTYMGADYRPDHSLRIPRPDLTAKIGVPNSCMASSCHQDKDLAWINEKYTAWYGTARKPHYGEILAAGRQHLPDAEPLLVKLAQDTLQPVIVRSTALSLLSDYGAEKNTPIFTTALESPDALLRYTAIRNLLYLDPDAKKRLVEPKLYDRVKAVRKEAAMALTTLPPDMLRQENRQAFSEALAEYRQAMLYNSDFAPQRYNLGNLESAMGQDEKAIALYREAIAIDAAFFPAKVNLARVLNRKGENDEAVHLFREVIADHPELYNVQYSLGLLLAEMERYQEAATSLKHAVDGMPTFGRARYNYALVLLKLSQWPQAETQLLQCLAGEPANTSYFEALTQLYLNFGMKDRTRELANRFLQHSPGDPTAAKILEYVNTTQ</sequence>
<accession>A0A1M7YFB1</accession>
<dbReference type="SUPFAM" id="SSF48452">
    <property type="entry name" value="TPR-like"/>
    <property type="match status" value="1"/>
</dbReference>
<dbReference type="STRING" id="1121416.SAMN02745220_03928"/>
<dbReference type="SMART" id="SM00028">
    <property type="entry name" value="TPR"/>
    <property type="match status" value="4"/>
</dbReference>
<dbReference type="Gene3D" id="1.25.10.10">
    <property type="entry name" value="Leucine-rich Repeat Variant"/>
    <property type="match status" value="1"/>
</dbReference>
<keyword evidence="3" id="KW-1133">Transmembrane helix</keyword>
<dbReference type="SUPFAM" id="SSF48695">
    <property type="entry name" value="Multiheme cytochromes"/>
    <property type="match status" value="1"/>
</dbReference>
<dbReference type="InterPro" id="IPR051829">
    <property type="entry name" value="Multiheme_Cytochr_ET"/>
</dbReference>
<keyword evidence="2" id="KW-0802">TPR repeat</keyword>
<organism evidence="6 7">
    <name type="scientific">Desulfopila aestuarii DSM 18488</name>
    <dbReference type="NCBI Taxonomy" id="1121416"/>
    <lineage>
        <taxon>Bacteria</taxon>
        <taxon>Pseudomonadati</taxon>
        <taxon>Thermodesulfobacteriota</taxon>
        <taxon>Desulfobulbia</taxon>
        <taxon>Desulfobulbales</taxon>
        <taxon>Desulfocapsaceae</taxon>
        <taxon>Desulfopila</taxon>
    </lineage>
</organism>
<dbReference type="PROSITE" id="PS50005">
    <property type="entry name" value="TPR"/>
    <property type="match status" value="1"/>
</dbReference>
<gene>
    <name evidence="6" type="ORF">SAMN02745220_03928</name>
</gene>
<dbReference type="OrthoDB" id="9814800at2"/>
<keyword evidence="7" id="KW-1185">Reference proteome</keyword>
<dbReference type="Gene3D" id="1.10.1130.10">
    <property type="entry name" value="Flavocytochrome C3, Chain A"/>
    <property type="match status" value="2"/>
</dbReference>
<feature type="domain" description="Tetratrico peptide repeat group 5" evidence="4">
    <location>
        <begin position="594"/>
        <end position="695"/>
    </location>
</feature>
<dbReference type="Proteomes" id="UP000184603">
    <property type="component" value="Unassembled WGS sequence"/>
</dbReference>
<feature type="repeat" description="TPR" evidence="2">
    <location>
        <begin position="584"/>
        <end position="617"/>
    </location>
</feature>
<dbReference type="InterPro" id="IPR016024">
    <property type="entry name" value="ARM-type_fold"/>
</dbReference>
<evidence type="ECO:0000256" key="3">
    <source>
        <dbReference type="SAM" id="Phobius"/>
    </source>
</evidence>
<dbReference type="Gene3D" id="1.25.40.10">
    <property type="entry name" value="Tetratricopeptide repeat domain"/>
    <property type="match status" value="1"/>
</dbReference>
<dbReference type="EMBL" id="FRFE01000024">
    <property type="protein sequence ID" value="SHO51276.1"/>
    <property type="molecule type" value="Genomic_DNA"/>
</dbReference>
<dbReference type="PANTHER" id="PTHR35038">
    <property type="entry name" value="DISSIMILATORY SULFITE REDUCTASE SIRA"/>
    <property type="match status" value="1"/>
</dbReference>
<proteinExistence type="predicted"/>
<feature type="domain" description="Cytochrome c-552/4" evidence="5">
    <location>
        <begin position="189"/>
        <end position="229"/>
    </location>
</feature>
<dbReference type="InterPro" id="IPR023155">
    <property type="entry name" value="Cyt_c-552/4"/>
</dbReference>
<dbReference type="InterPro" id="IPR011990">
    <property type="entry name" value="TPR-like_helical_dom_sf"/>
</dbReference>
<dbReference type="PANTHER" id="PTHR35038:SF8">
    <property type="entry name" value="C-TYPE POLYHEME CYTOCHROME OMCC"/>
    <property type="match status" value="1"/>
</dbReference>
<evidence type="ECO:0000313" key="7">
    <source>
        <dbReference type="Proteomes" id="UP000184603"/>
    </source>
</evidence>
<dbReference type="InterPro" id="IPR036280">
    <property type="entry name" value="Multihaem_cyt_sf"/>
</dbReference>
<keyword evidence="3" id="KW-0812">Transmembrane</keyword>
<dbReference type="Pfam" id="PF12688">
    <property type="entry name" value="TPR_5"/>
    <property type="match status" value="1"/>
</dbReference>
<reference evidence="6 7" key="1">
    <citation type="submission" date="2016-12" db="EMBL/GenBank/DDBJ databases">
        <authorList>
            <person name="Song W.-J."/>
            <person name="Kurnit D.M."/>
        </authorList>
    </citation>
    <scope>NUCLEOTIDE SEQUENCE [LARGE SCALE GENOMIC DNA]</scope>
    <source>
        <strain evidence="6 7">DSM 18488</strain>
    </source>
</reference>
<dbReference type="InterPro" id="IPR041656">
    <property type="entry name" value="TPR_5"/>
</dbReference>
<dbReference type="InterPro" id="IPR011989">
    <property type="entry name" value="ARM-like"/>
</dbReference>
<dbReference type="AlphaFoldDB" id="A0A1M7YFB1"/>
<evidence type="ECO:0000313" key="6">
    <source>
        <dbReference type="EMBL" id="SHO51276.1"/>
    </source>
</evidence>
<keyword evidence="3" id="KW-0472">Membrane</keyword>
<dbReference type="InterPro" id="IPR019734">
    <property type="entry name" value="TPR_rpt"/>
</dbReference>
<evidence type="ECO:0000256" key="1">
    <source>
        <dbReference type="ARBA" id="ARBA00022729"/>
    </source>
</evidence>
<dbReference type="Pfam" id="PF13435">
    <property type="entry name" value="Cytochrome_C554"/>
    <property type="match status" value="1"/>
</dbReference>
<name>A0A1M7YFB1_9BACT</name>
<evidence type="ECO:0000256" key="2">
    <source>
        <dbReference type="PROSITE-ProRule" id="PRU00339"/>
    </source>
</evidence>